<dbReference type="GO" id="GO:0071555">
    <property type="term" value="P:cell wall organization"/>
    <property type="evidence" value="ECO:0007669"/>
    <property type="project" value="UniProtKB-UniRule"/>
</dbReference>
<dbReference type="Gene3D" id="2.40.440.10">
    <property type="entry name" value="L,D-transpeptidase catalytic domain-like"/>
    <property type="match status" value="1"/>
</dbReference>
<sequence>MSYKIYLELNTRRLYLKENGITINTYPIAVGKPSTPTPTGDYKILSKILNPGGVLGSRWMQFTWSEHGIHGTNQPWLIGQAVSNGCVRMYNNDVEQVYSRVSVGTAVIIRNSFSNPGQPLNPKDPINKNKSTFIYTVRKGDSLWKISRRYNVSIQEIKTLNKLDSNTIYPGQKLLIPTRN</sequence>
<dbReference type="RefSeq" id="WP_230867800.1">
    <property type="nucleotide sequence ID" value="NZ_CP046640.1"/>
</dbReference>
<accession>A0A8A7KCD7</accession>
<evidence type="ECO:0000256" key="6">
    <source>
        <dbReference type="ARBA" id="ARBA00022960"/>
    </source>
</evidence>
<evidence type="ECO:0000256" key="3">
    <source>
        <dbReference type="ARBA" id="ARBA00022676"/>
    </source>
</evidence>
<organism evidence="12 13">
    <name type="scientific">Iocasia fonsfrigidae</name>
    <dbReference type="NCBI Taxonomy" id="2682810"/>
    <lineage>
        <taxon>Bacteria</taxon>
        <taxon>Bacillati</taxon>
        <taxon>Bacillota</taxon>
        <taxon>Clostridia</taxon>
        <taxon>Halanaerobiales</taxon>
        <taxon>Halanaerobiaceae</taxon>
        <taxon>Iocasia</taxon>
    </lineage>
</organism>
<feature type="active site" description="Nucleophile" evidence="9">
    <location>
        <position position="86"/>
    </location>
</feature>
<evidence type="ECO:0000313" key="12">
    <source>
        <dbReference type="EMBL" id="QTL99456.1"/>
    </source>
</evidence>
<evidence type="ECO:0000256" key="8">
    <source>
        <dbReference type="ARBA" id="ARBA00023316"/>
    </source>
</evidence>
<dbReference type="GO" id="GO:0071972">
    <property type="term" value="F:peptidoglycan L,D-transpeptidase activity"/>
    <property type="evidence" value="ECO:0007669"/>
    <property type="project" value="TreeGrafter"/>
</dbReference>
<evidence type="ECO:0000256" key="5">
    <source>
        <dbReference type="ARBA" id="ARBA00022801"/>
    </source>
</evidence>
<dbReference type="SMART" id="SM00257">
    <property type="entry name" value="LysM"/>
    <property type="match status" value="1"/>
</dbReference>
<feature type="active site" description="Proton donor/acceptor" evidence="9">
    <location>
        <position position="70"/>
    </location>
</feature>
<dbReference type="EMBL" id="CP046640">
    <property type="protein sequence ID" value="QTL99456.1"/>
    <property type="molecule type" value="Genomic_DNA"/>
</dbReference>
<protein>
    <submittedName>
        <fullName evidence="12">L,D-transpeptidase family protein</fullName>
    </submittedName>
</protein>
<dbReference type="CDD" id="cd00118">
    <property type="entry name" value="LysM"/>
    <property type="match status" value="1"/>
</dbReference>
<evidence type="ECO:0000256" key="9">
    <source>
        <dbReference type="PROSITE-ProRule" id="PRU01373"/>
    </source>
</evidence>
<gene>
    <name evidence="12" type="ORF">GM661_16640</name>
</gene>
<evidence type="ECO:0000259" key="10">
    <source>
        <dbReference type="PROSITE" id="PS51782"/>
    </source>
</evidence>
<dbReference type="GO" id="GO:0008360">
    <property type="term" value="P:regulation of cell shape"/>
    <property type="evidence" value="ECO:0007669"/>
    <property type="project" value="UniProtKB-UniRule"/>
</dbReference>
<evidence type="ECO:0000256" key="7">
    <source>
        <dbReference type="ARBA" id="ARBA00022984"/>
    </source>
</evidence>
<evidence type="ECO:0000256" key="1">
    <source>
        <dbReference type="ARBA" id="ARBA00004752"/>
    </source>
</evidence>
<evidence type="ECO:0000256" key="2">
    <source>
        <dbReference type="ARBA" id="ARBA00005992"/>
    </source>
</evidence>
<dbReference type="GO" id="GO:0016757">
    <property type="term" value="F:glycosyltransferase activity"/>
    <property type="evidence" value="ECO:0007669"/>
    <property type="project" value="UniProtKB-KW"/>
</dbReference>
<keyword evidence="13" id="KW-1185">Reference proteome</keyword>
<dbReference type="PANTHER" id="PTHR30582">
    <property type="entry name" value="L,D-TRANSPEPTIDASE"/>
    <property type="match status" value="1"/>
</dbReference>
<evidence type="ECO:0000313" key="13">
    <source>
        <dbReference type="Proteomes" id="UP000665020"/>
    </source>
</evidence>
<proteinExistence type="inferred from homology"/>
<dbReference type="Proteomes" id="UP000665020">
    <property type="component" value="Chromosome"/>
</dbReference>
<dbReference type="PANTHER" id="PTHR30582:SF24">
    <property type="entry name" value="L,D-TRANSPEPTIDASE ERFK_SRFK-RELATED"/>
    <property type="match status" value="1"/>
</dbReference>
<keyword evidence="4" id="KW-0808">Transferase</keyword>
<dbReference type="Gene3D" id="3.10.350.10">
    <property type="entry name" value="LysM domain"/>
    <property type="match status" value="1"/>
</dbReference>
<dbReference type="AlphaFoldDB" id="A0A8A7KCD7"/>
<dbReference type="SUPFAM" id="SSF54106">
    <property type="entry name" value="LysM domain"/>
    <property type="match status" value="1"/>
</dbReference>
<dbReference type="InterPro" id="IPR038063">
    <property type="entry name" value="Transpep_catalytic_dom"/>
</dbReference>
<dbReference type="Pfam" id="PF03734">
    <property type="entry name" value="YkuD"/>
    <property type="match status" value="1"/>
</dbReference>
<keyword evidence="6 9" id="KW-0133">Cell shape</keyword>
<comment type="similarity">
    <text evidence="2">Belongs to the YkuD family.</text>
</comment>
<feature type="domain" description="L,D-TPase catalytic" evidence="11">
    <location>
        <begin position="3"/>
        <end position="110"/>
    </location>
</feature>
<dbReference type="PROSITE" id="PS51782">
    <property type="entry name" value="LYSM"/>
    <property type="match status" value="1"/>
</dbReference>
<evidence type="ECO:0000256" key="4">
    <source>
        <dbReference type="ARBA" id="ARBA00022679"/>
    </source>
</evidence>
<dbReference type="InterPro" id="IPR036779">
    <property type="entry name" value="LysM_dom_sf"/>
</dbReference>
<keyword evidence="8 9" id="KW-0961">Cell wall biogenesis/degradation</keyword>
<name>A0A8A7KCD7_9FIRM</name>
<dbReference type="PROSITE" id="PS52029">
    <property type="entry name" value="LD_TPASE"/>
    <property type="match status" value="1"/>
</dbReference>
<dbReference type="KEGG" id="ifn:GM661_16640"/>
<keyword evidence="3" id="KW-0328">Glycosyltransferase</keyword>
<dbReference type="GO" id="GO:0005576">
    <property type="term" value="C:extracellular region"/>
    <property type="evidence" value="ECO:0007669"/>
    <property type="project" value="TreeGrafter"/>
</dbReference>
<reference evidence="12" key="1">
    <citation type="submission" date="2019-12" db="EMBL/GenBank/DDBJ databases">
        <authorList>
            <person name="zhang j."/>
            <person name="sun C.M."/>
        </authorList>
    </citation>
    <scope>NUCLEOTIDE SEQUENCE</scope>
    <source>
        <strain evidence="12">NS-1</strain>
    </source>
</reference>
<keyword evidence="5" id="KW-0378">Hydrolase</keyword>
<dbReference type="SUPFAM" id="SSF141523">
    <property type="entry name" value="L,D-transpeptidase catalytic domain-like"/>
    <property type="match status" value="1"/>
</dbReference>
<dbReference type="InterPro" id="IPR050979">
    <property type="entry name" value="LD-transpeptidase"/>
</dbReference>
<dbReference type="InterPro" id="IPR018392">
    <property type="entry name" value="LysM"/>
</dbReference>
<dbReference type="GO" id="GO:0018104">
    <property type="term" value="P:peptidoglycan-protein cross-linking"/>
    <property type="evidence" value="ECO:0007669"/>
    <property type="project" value="TreeGrafter"/>
</dbReference>
<dbReference type="InterPro" id="IPR005490">
    <property type="entry name" value="LD_TPept_cat_dom"/>
</dbReference>
<comment type="pathway">
    <text evidence="1 9">Cell wall biogenesis; peptidoglycan biosynthesis.</text>
</comment>
<keyword evidence="7 9" id="KW-0573">Peptidoglycan synthesis</keyword>
<dbReference type="UniPathway" id="UPA00219"/>
<dbReference type="CDD" id="cd16913">
    <property type="entry name" value="YkuD_like"/>
    <property type="match status" value="1"/>
</dbReference>
<evidence type="ECO:0000259" key="11">
    <source>
        <dbReference type="PROSITE" id="PS52029"/>
    </source>
</evidence>
<feature type="domain" description="LysM" evidence="10">
    <location>
        <begin position="133"/>
        <end position="176"/>
    </location>
</feature>
<dbReference type="Pfam" id="PF01476">
    <property type="entry name" value="LysM"/>
    <property type="match status" value="1"/>
</dbReference>